<protein>
    <submittedName>
        <fullName evidence="1">Uncharacterized protein</fullName>
    </submittedName>
</protein>
<organism evidence="1 2">
    <name type="scientific">Ceratodon purpureus</name>
    <name type="common">Fire moss</name>
    <name type="synonym">Dicranum purpureum</name>
    <dbReference type="NCBI Taxonomy" id="3225"/>
    <lineage>
        <taxon>Eukaryota</taxon>
        <taxon>Viridiplantae</taxon>
        <taxon>Streptophyta</taxon>
        <taxon>Embryophyta</taxon>
        <taxon>Bryophyta</taxon>
        <taxon>Bryophytina</taxon>
        <taxon>Bryopsida</taxon>
        <taxon>Dicranidae</taxon>
        <taxon>Pseudoditrichales</taxon>
        <taxon>Ditrichaceae</taxon>
        <taxon>Ceratodon</taxon>
    </lineage>
</organism>
<proteinExistence type="predicted"/>
<comment type="caution">
    <text evidence="1">The sequence shown here is derived from an EMBL/GenBank/DDBJ whole genome shotgun (WGS) entry which is preliminary data.</text>
</comment>
<sequence>MSLFPIPKASNSRQQNAYTASNDFNAALPNSELHCLGCINSMSPQHQQSELRTTTGSFAKHRGTFRLQGQLINSNVHSTTFKHDPHFPSNHFLLNSHSTYTHTDMKSESELPSCAICMDNPGFILF</sequence>
<gene>
    <name evidence="1" type="ORF">KC19_VG311300</name>
</gene>
<evidence type="ECO:0000313" key="1">
    <source>
        <dbReference type="EMBL" id="KAG0575017.1"/>
    </source>
</evidence>
<reference evidence="1" key="1">
    <citation type="submission" date="2020-06" db="EMBL/GenBank/DDBJ databases">
        <title>WGS assembly of Ceratodon purpureus strain R40.</title>
        <authorList>
            <person name="Carey S.B."/>
            <person name="Jenkins J."/>
            <person name="Shu S."/>
            <person name="Lovell J.T."/>
            <person name="Sreedasyam A."/>
            <person name="Maumus F."/>
            <person name="Tiley G.P."/>
            <person name="Fernandez-Pozo N."/>
            <person name="Barry K."/>
            <person name="Chen C."/>
            <person name="Wang M."/>
            <person name="Lipzen A."/>
            <person name="Daum C."/>
            <person name="Saski C.A."/>
            <person name="Payton A.C."/>
            <person name="Mcbreen J.C."/>
            <person name="Conrad R.E."/>
            <person name="Kollar L.M."/>
            <person name="Olsson S."/>
            <person name="Huttunen S."/>
            <person name="Landis J.B."/>
            <person name="Wickett N.J."/>
            <person name="Johnson M.G."/>
            <person name="Rensing S.A."/>
            <person name="Grimwood J."/>
            <person name="Schmutz J."/>
            <person name="Mcdaniel S.F."/>
        </authorList>
    </citation>
    <scope>NUCLEOTIDE SEQUENCE</scope>
    <source>
        <strain evidence="1">R40</strain>
    </source>
</reference>
<dbReference type="EMBL" id="CM026426">
    <property type="protein sequence ID" value="KAG0575017.1"/>
    <property type="molecule type" value="Genomic_DNA"/>
</dbReference>
<keyword evidence="2" id="KW-1185">Reference proteome</keyword>
<accession>A0A8T0HW55</accession>
<evidence type="ECO:0000313" key="2">
    <source>
        <dbReference type="Proteomes" id="UP000822688"/>
    </source>
</evidence>
<dbReference type="AlphaFoldDB" id="A0A8T0HW55"/>
<name>A0A8T0HW55_CERPU</name>
<dbReference type="Proteomes" id="UP000822688">
    <property type="component" value="Chromosome V"/>
</dbReference>